<dbReference type="RefSeq" id="WP_133704181.1">
    <property type="nucleotide sequence ID" value="NZ_SNXS01000020.1"/>
</dbReference>
<gene>
    <name evidence="4" type="ORF">DES47_12021</name>
</gene>
<feature type="modified residue" description="4-aspartylphosphate" evidence="1">
    <location>
        <position position="56"/>
    </location>
</feature>
<reference evidence="4 5" key="1">
    <citation type="submission" date="2019-03" db="EMBL/GenBank/DDBJ databases">
        <title>Genomic Encyclopedia of Type Strains, Phase IV (KMG-IV): sequencing the most valuable type-strain genomes for metagenomic binning, comparative biology and taxonomic classification.</title>
        <authorList>
            <person name="Goeker M."/>
        </authorList>
    </citation>
    <scope>NUCLEOTIDE SEQUENCE [LARGE SCALE GENOMIC DNA]</scope>
    <source>
        <strain evidence="4 5">DSM 16998</strain>
    </source>
</reference>
<dbReference type="EMBL" id="SNXS01000020">
    <property type="protein sequence ID" value="TDP58923.1"/>
    <property type="molecule type" value="Genomic_DNA"/>
</dbReference>
<accession>A0A4R6QAX1</accession>
<dbReference type="SMART" id="SM00448">
    <property type="entry name" value="REC"/>
    <property type="match status" value="1"/>
</dbReference>
<protein>
    <submittedName>
        <fullName evidence="4">LytTR family two component transcriptional regulator</fullName>
    </submittedName>
</protein>
<name>A0A4R6QAX1_9BURK</name>
<dbReference type="Proteomes" id="UP000295361">
    <property type="component" value="Unassembled WGS sequence"/>
</dbReference>
<sequence>MDKWTALIVDDEALARSNLQLALAEHPNWHCAGACTGAAEARLALAQRPVDLLLLDIQMPRQHGLSFASELCRLAAPPLVVFVTAYDAHALSAFDVFALDYLLKPFDDQRFAQMLARAEQALQLRQLAGYVESMGGFLHERQQLLDGRPRPELQALIVRSVGAMERIDTADIEWIGAAGNYVELHLAARVVLHRSTLGALEQRLPAGQFMRVHRTVVVRNAAITALHVTGDSTYEARLRSGEVVPVSERFVKDVRALFA</sequence>
<dbReference type="Gene3D" id="3.40.50.2300">
    <property type="match status" value="1"/>
</dbReference>
<keyword evidence="5" id="KW-1185">Reference proteome</keyword>
<dbReference type="Pfam" id="PF00072">
    <property type="entry name" value="Response_reg"/>
    <property type="match status" value="1"/>
</dbReference>
<feature type="domain" description="Response regulatory" evidence="2">
    <location>
        <begin position="5"/>
        <end position="119"/>
    </location>
</feature>
<dbReference type="InParanoid" id="A0A4R6QAX1"/>
<dbReference type="SMART" id="SM00850">
    <property type="entry name" value="LytTR"/>
    <property type="match status" value="1"/>
</dbReference>
<evidence type="ECO:0000313" key="5">
    <source>
        <dbReference type="Proteomes" id="UP000295361"/>
    </source>
</evidence>
<dbReference type="GO" id="GO:0003677">
    <property type="term" value="F:DNA binding"/>
    <property type="evidence" value="ECO:0007669"/>
    <property type="project" value="InterPro"/>
</dbReference>
<dbReference type="InterPro" id="IPR007492">
    <property type="entry name" value="LytTR_DNA-bd_dom"/>
</dbReference>
<dbReference type="InterPro" id="IPR046947">
    <property type="entry name" value="LytR-like"/>
</dbReference>
<dbReference type="InterPro" id="IPR011006">
    <property type="entry name" value="CheY-like_superfamily"/>
</dbReference>
<dbReference type="PROSITE" id="PS50930">
    <property type="entry name" value="HTH_LYTTR"/>
    <property type="match status" value="1"/>
</dbReference>
<dbReference type="PROSITE" id="PS50110">
    <property type="entry name" value="RESPONSE_REGULATORY"/>
    <property type="match status" value="1"/>
</dbReference>
<dbReference type="GO" id="GO:0000156">
    <property type="term" value="F:phosphorelay response regulator activity"/>
    <property type="evidence" value="ECO:0007669"/>
    <property type="project" value="InterPro"/>
</dbReference>
<comment type="caution">
    <text evidence="4">The sequence shown here is derived from an EMBL/GenBank/DDBJ whole genome shotgun (WGS) entry which is preliminary data.</text>
</comment>
<dbReference type="Pfam" id="PF04397">
    <property type="entry name" value="LytTR"/>
    <property type="match status" value="1"/>
</dbReference>
<dbReference type="PANTHER" id="PTHR37299">
    <property type="entry name" value="TRANSCRIPTIONAL REGULATOR-RELATED"/>
    <property type="match status" value="1"/>
</dbReference>
<dbReference type="AlphaFoldDB" id="A0A4R6QAX1"/>
<evidence type="ECO:0000259" key="2">
    <source>
        <dbReference type="PROSITE" id="PS50110"/>
    </source>
</evidence>
<feature type="domain" description="HTH LytTR-type" evidence="3">
    <location>
        <begin position="156"/>
        <end position="259"/>
    </location>
</feature>
<evidence type="ECO:0000259" key="3">
    <source>
        <dbReference type="PROSITE" id="PS50930"/>
    </source>
</evidence>
<dbReference type="InterPro" id="IPR001789">
    <property type="entry name" value="Sig_transdc_resp-reg_receiver"/>
</dbReference>
<dbReference type="SUPFAM" id="SSF52172">
    <property type="entry name" value="CheY-like"/>
    <property type="match status" value="1"/>
</dbReference>
<dbReference type="PANTHER" id="PTHR37299:SF1">
    <property type="entry name" value="STAGE 0 SPORULATION PROTEIN A HOMOLOG"/>
    <property type="match status" value="1"/>
</dbReference>
<proteinExistence type="predicted"/>
<evidence type="ECO:0000313" key="4">
    <source>
        <dbReference type="EMBL" id="TDP58923.1"/>
    </source>
</evidence>
<keyword evidence="1" id="KW-0597">Phosphoprotein</keyword>
<evidence type="ECO:0000256" key="1">
    <source>
        <dbReference type="PROSITE-ProRule" id="PRU00169"/>
    </source>
</evidence>
<organism evidence="4 5">
    <name type="scientific">Roseateles toxinivorans</name>
    <dbReference type="NCBI Taxonomy" id="270368"/>
    <lineage>
        <taxon>Bacteria</taxon>
        <taxon>Pseudomonadati</taxon>
        <taxon>Pseudomonadota</taxon>
        <taxon>Betaproteobacteria</taxon>
        <taxon>Burkholderiales</taxon>
        <taxon>Sphaerotilaceae</taxon>
        <taxon>Roseateles</taxon>
    </lineage>
</organism>
<dbReference type="OrthoDB" id="8889669at2"/>
<dbReference type="Gene3D" id="2.40.50.1020">
    <property type="entry name" value="LytTr DNA-binding domain"/>
    <property type="match status" value="1"/>
</dbReference>